<evidence type="ECO:0000259" key="1">
    <source>
        <dbReference type="PROSITE" id="PS50851"/>
    </source>
</evidence>
<dbReference type="Pfam" id="PF01584">
    <property type="entry name" value="CheW"/>
    <property type="match status" value="1"/>
</dbReference>
<evidence type="ECO:0000313" key="3">
    <source>
        <dbReference type="Proteomes" id="UP000219546"/>
    </source>
</evidence>
<evidence type="ECO:0000313" key="2">
    <source>
        <dbReference type="EMBL" id="SNX73911.1"/>
    </source>
</evidence>
<dbReference type="InterPro" id="IPR036061">
    <property type="entry name" value="CheW-like_dom_sf"/>
</dbReference>
<dbReference type="Proteomes" id="UP000219546">
    <property type="component" value="Unassembled WGS sequence"/>
</dbReference>
<dbReference type="SMART" id="SM00260">
    <property type="entry name" value="CheW"/>
    <property type="match status" value="1"/>
</dbReference>
<keyword evidence="3" id="KW-1185">Reference proteome</keyword>
<dbReference type="PANTHER" id="PTHR22617:SF23">
    <property type="entry name" value="CHEMOTAXIS PROTEIN CHEW"/>
    <property type="match status" value="1"/>
</dbReference>
<organism evidence="2 3">
    <name type="scientific">Bacillus oleivorans</name>
    <dbReference type="NCBI Taxonomy" id="1448271"/>
    <lineage>
        <taxon>Bacteria</taxon>
        <taxon>Bacillati</taxon>
        <taxon>Bacillota</taxon>
        <taxon>Bacilli</taxon>
        <taxon>Bacillales</taxon>
        <taxon>Bacillaceae</taxon>
        <taxon>Bacillus</taxon>
    </lineage>
</organism>
<sequence>MAQSILTSDAVKTIEIVEFKVGKKILGVTIDAVQEIIHSTPVTSIPLAHPFIKGMAAVRGDVLNVLNLEEVIDETSHFNAKQEKMIVLQCLNYHFVIHVDEVTEIKIVNKEDFRISQASYMQYEIETDQGLLYILDLEEILNVIQSDRGIR</sequence>
<dbReference type="RefSeq" id="WP_097159678.1">
    <property type="nucleotide sequence ID" value="NZ_JBEPMQ010000008.1"/>
</dbReference>
<accession>A0A285D275</accession>
<dbReference type="Gene3D" id="2.30.30.40">
    <property type="entry name" value="SH3 Domains"/>
    <property type="match status" value="1"/>
</dbReference>
<dbReference type="EMBL" id="OAOP01000008">
    <property type="protein sequence ID" value="SNX73911.1"/>
    <property type="molecule type" value="Genomic_DNA"/>
</dbReference>
<dbReference type="OrthoDB" id="9806105at2"/>
<protein>
    <submittedName>
        <fullName evidence="2">Chemotaxis signal transduction protein</fullName>
    </submittedName>
</protein>
<dbReference type="GO" id="GO:0006935">
    <property type="term" value="P:chemotaxis"/>
    <property type="evidence" value="ECO:0007669"/>
    <property type="project" value="InterPro"/>
</dbReference>
<gene>
    <name evidence="2" type="ORF">SAMN05877753_10832</name>
</gene>
<dbReference type="InterPro" id="IPR039315">
    <property type="entry name" value="CheW"/>
</dbReference>
<reference evidence="2 3" key="1">
    <citation type="submission" date="2017-08" db="EMBL/GenBank/DDBJ databases">
        <authorList>
            <person name="de Groot N.N."/>
        </authorList>
    </citation>
    <scope>NUCLEOTIDE SEQUENCE [LARGE SCALE GENOMIC DNA]</scope>
    <source>
        <strain evidence="2 3">JC228</strain>
    </source>
</reference>
<dbReference type="AlphaFoldDB" id="A0A285D275"/>
<dbReference type="InterPro" id="IPR002545">
    <property type="entry name" value="CheW-lke_dom"/>
</dbReference>
<dbReference type="PROSITE" id="PS50851">
    <property type="entry name" value="CHEW"/>
    <property type="match status" value="1"/>
</dbReference>
<dbReference type="Gene3D" id="2.40.50.180">
    <property type="entry name" value="CheA-289, Domain 4"/>
    <property type="match status" value="1"/>
</dbReference>
<dbReference type="PANTHER" id="PTHR22617">
    <property type="entry name" value="CHEMOTAXIS SENSOR HISTIDINE KINASE-RELATED"/>
    <property type="match status" value="1"/>
</dbReference>
<dbReference type="GO" id="GO:0005829">
    <property type="term" value="C:cytosol"/>
    <property type="evidence" value="ECO:0007669"/>
    <property type="project" value="TreeGrafter"/>
</dbReference>
<feature type="domain" description="CheW-like" evidence="1">
    <location>
        <begin position="13"/>
        <end position="146"/>
    </location>
</feature>
<dbReference type="GO" id="GO:0007165">
    <property type="term" value="P:signal transduction"/>
    <property type="evidence" value="ECO:0007669"/>
    <property type="project" value="InterPro"/>
</dbReference>
<proteinExistence type="predicted"/>
<name>A0A285D275_9BACI</name>
<dbReference type="SUPFAM" id="SSF50341">
    <property type="entry name" value="CheW-like"/>
    <property type="match status" value="1"/>
</dbReference>